<evidence type="ECO:0000313" key="3">
    <source>
        <dbReference type="Proteomes" id="UP000035720"/>
    </source>
</evidence>
<keyword evidence="1" id="KW-1133">Transmembrane helix</keyword>
<dbReference type="EMBL" id="CAJC01000137">
    <property type="protein sequence ID" value="CCI53011.1"/>
    <property type="molecule type" value="Genomic_DNA"/>
</dbReference>
<dbReference type="Proteomes" id="UP000035720">
    <property type="component" value="Unassembled WGS sequence"/>
</dbReference>
<dbReference type="STRING" id="1193518.BN13_280008"/>
<keyword evidence="3" id="KW-1185">Reference proteome</keyword>
<comment type="caution">
    <text evidence="2">The sequence shown here is derived from an EMBL/GenBank/DDBJ whole genome shotgun (WGS) entry which is preliminary data.</text>
</comment>
<feature type="transmembrane region" description="Helical" evidence="1">
    <location>
        <begin position="154"/>
        <end position="175"/>
    </location>
</feature>
<protein>
    <submittedName>
        <fullName evidence="2">Uncharacterized protein</fullName>
    </submittedName>
</protein>
<reference evidence="2 3" key="1">
    <citation type="journal article" date="2013" name="ISME J.">
        <title>A metabolic model for members of the genus Tetrasphaera involved in enhanced biological phosphorus removal.</title>
        <authorList>
            <person name="Kristiansen R."/>
            <person name="Nguyen H.T.T."/>
            <person name="Saunders A.M."/>
            <person name="Nielsen J.L."/>
            <person name="Wimmer R."/>
            <person name="Le V.Q."/>
            <person name="McIlroy S.J."/>
            <person name="Petrovski S."/>
            <person name="Seviour R.J."/>
            <person name="Calteau A."/>
            <person name="Nielsen K.L."/>
            <person name="Nielsen P.H."/>
        </authorList>
    </citation>
    <scope>NUCLEOTIDE SEQUENCE [LARGE SCALE GENOMIC DNA]</scope>
    <source>
        <strain evidence="2 3">Ben 74</strain>
    </source>
</reference>
<gene>
    <name evidence="2" type="ORF">BN13_280008</name>
</gene>
<sequence>MTAIRVRYVPIHSFSFAVEIVFAALSFDGWLVGAIFGPWWGILGFVAAPMAVLAVLAPRTILMSDRGDCRATALSTCLATSEPLRLSTDESDASSYWACEDGQRLVVEGHGAVLFSKPVQAFAVGGVRDGEFAEEHPPTATRWGIACDGMDHGLWYFVSNGVLGGGFIVALILVFGPR</sequence>
<keyword evidence="1" id="KW-0472">Membrane</keyword>
<evidence type="ECO:0000313" key="2">
    <source>
        <dbReference type="EMBL" id="CCI53011.1"/>
    </source>
</evidence>
<feature type="transmembrane region" description="Helical" evidence="1">
    <location>
        <begin position="39"/>
        <end position="57"/>
    </location>
</feature>
<keyword evidence="1" id="KW-0812">Transmembrane</keyword>
<organism evidence="2 3">
    <name type="scientific">Nostocoides jenkinsii Ben 74</name>
    <dbReference type="NCBI Taxonomy" id="1193518"/>
    <lineage>
        <taxon>Bacteria</taxon>
        <taxon>Bacillati</taxon>
        <taxon>Actinomycetota</taxon>
        <taxon>Actinomycetes</taxon>
        <taxon>Micrococcales</taxon>
        <taxon>Intrasporangiaceae</taxon>
        <taxon>Nostocoides</taxon>
    </lineage>
</organism>
<dbReference type="AlphaFoldDB" id="A0A077M6V8"/>
<dbReference type="RefSeq" id="WP_048545323.1">
    <property type="nucleotide sequence ID" value="NZ_HF571038.1"/>
</dbReference>
<name>A0A077M6V8_9MICO</name>
<accession>A0A077M6V8</accession>
<feature type="transmembrane region" description="Helical" evidence="1">
    <location>
        <begin position="12"/>
        <end position="33"/>
    </location>
</feature>
<evidence type="ECO:0000256" key="1">
    <source>
        <dbReference type="SAM" id="Phobius"/>
    </source>
</evidence>
<proteinExistence type="predicted"/>